<name>A0AAV7HSG9_DENCH</name>
<protein>
    <submittedName>
        <fullName evidence="2">Uncharacterized protein</fullName>
    </submittedName>
</protein>
<keyword evidence="1" id="KW-0812">Transmembrane</keyword>
<dbReference type="EMBL" id="JAGFBR010000001">
    <property type="protein sequence ID" value="KAH0470612.1"/>
    <property type="molecule type" value="Genomic_DNA"/>
</dbReference>
<feature type="transmembrane region" description="Helical" evidence="1">
    <location>
        <begin position="60"/>
        <end position="79"/>
    </location>
</feature>
<dbReference type="AlphaFoldDB" id="A0AAV7HSG9"/>
<keyword evidence="1" id="KW-0472">Membrane</keyword>
<keyword evidence="1" id="KW-1133">Transmembrane helix</keyword>
<keyword evidence="3" id="KW-1185">Reference proteome</keyword>
<evidence type="ECO:0000313" key="3">
    <source>
        <dbReference type="Proteomes" id="UP000775213"/>
    </source>
</evidence>
<sequence length="197" mass="21899">MWGLHYPNCMMCIDTVLQSMLISTYFALPFIIAATKNSFSITVVVLLYSPIRPVVDISAAYLWLMAVATVICASLWSNIVSYDQNRWLILTGHRDTIILCRLLEHQVLWTLGFLPLVPQGLGFSPAVLVPPQAAPLARHSKTLQRLPSSLLASLHRVPLTHPHELDGHPHPLECLPRIATPLHWSCFPFVLAPAALA</sequence>
<accession>A0AAV7HSG9</accession>
<evidence type="ECO:0000256" key="1">
    <source>
        <dbReference type="SAM" id="Phobius"/>
    </source>
</evidence>
<dbReference type="Proteomes" id="UP000775213">
    <property type="component" value="Unassembled WGS sequence"/>
</dbReference>
<proteinExistence type="predicted"/>
<organism evidence="2 3">
    <name type="scientific">Dendrobium chrysotoxum</name>
    <name type="common">Orchid</name>
    <dbReference type="NCBI Taxonomy" id="161865"/>
    <lineage>
        <taxon>Eukaryota</taxon>
        <taxon>Viridiplantae</taxon>
        <taxon>Streptophyta</taxon>
        <taxon>Embryophyta</taxon>
        <taxon>Tracheophyta</taxon>
        <taxon>Spermatophyta</taxon>
        <taxon>Magnoliopsida</taxon>
        <taxon>Liliopsida</taxon>
        <taxon>Asparagales</taxon>
        <taxon>Orchidaceae</taxon>
        <taxon>Epidendroideae</taxon>
        <taxon>Malaxideae</taxon>
        <taxon>Dendrobiinae</taxon>
        <taxon>Dendrobium</taxon>
    </lineage>
</organism>
<feature type="transmembrane region" description="Helical" evidence="1">
    <location>
        <begin position="26"/>
        <end position="48"/>
    </location>
</feature>
<evidence type="ECO:0000313" key="2">
    <source>
        <dbReference type="EMBL" id="KAH0470612.1"/>
    </source>
</evidence>
<gene>
    <name evidence="2" type="ORF">IEQ34_000335</name>
</gene>
<reference evidence="2 3" key="1">
    <citation type="journal article" date="2021" name="Hortic Res">
        <title>Chromosome-scale assembly of the Dendrobium chrysotoxum genome enhances the understanding of orchid evolution.</title>
        <authorList>
            <person name="Zhang Y."/>
            <person name="Zhang G.Q."/>
            <person name="Zhang D."/>
            <person name="Liu X.D."/>
            <person name="Xu X.Y."/>
            <person name="Sun W.H."/>
            <person name="Yu X."/>
            <person name="Zhu X."/>
            <person name="Wang Z.W."/>
            <person name="Zhao X."/>
            <person name="Zhong W.Y."/>
            <person name="Chen H."/>
            <person name="Yin W.L."/>
            <person name="Huang T."/>
            <person name="Niu S.C."/>
            <person name="Liu Z.J."/>
        </authorList>
    </citation>
    <scope>NUCLEOTIDE SEQUENCE [LARGE SCALE GENOMIC DNA]</scope>
    <source>
        <strain evidence="2">Lindl</strain>
    </source>
</reference>
<comment type="caution">
    <text evidence="2">The sequence shown here is derived from an EMBL/GenBank/DDBJ whole genome shotgun (WGS) entry which is preliminary data.</text>
</comment>